<keyword evidence="3" id="KW-1185">Reference proteome</keyword>
<comment type="caution">
    <text evidence="2">The sequence shown here is derived from an EMBL/GenBank/DDBJ whole genome shotgun (WGS) entry which is preliminary data.</text>
</comment>
<dbReference type="OrthoDB" id="3064814at2759"/>
<sequence>MPFTQPSDDARAEFDVYNDVAGNQTNDNRAINSNNRIKGGKGGKGARGGDVNQTTINFYGPQFIVTGNGKTLNFDGMQAIVSSQPFKGDLSQLWNVEAHPTNNAQLVVSSAETCEYLTADPKTGALAVSPTEQHWQVVRDGPGYKLVMPGSNLAITLGDVAGLVPLSDKDPNQSLHILADTEENREAIKQGRIAPPPIAASEETVKLEPARVALAPNTPASINNQTIVQTPATHQCEFLTFRLEAALMDRGFGGVNLTINHFGGPSAQPGDASVLGDLQKFL</sequence>
<dbReference type="AlphaFoldDB" id="A0A9W8JRB8"/>
<protein>
    <submittedName>
        <fullName evidence="2">Uncharacterized protein</fullName>
    </submittedName>
</protein>
<accession>A0A9W8JRB8</accession>
<evidence type="ECO:0000256" key="1">
    <source>
        <dbReference type="SAM" id="MobiDB-lite"/>
    </source>
</evidence>
<feature type="region of interest" description="Disordered" evidence="1">
    <location>
        <begin position="23"/>
        <end position="48"/>
    </location>
</feature>
<organism evidence="2 3">
    <name type="scientific">Agrocybe chaxingu</name>
    <dbReference type="NCBI Taxonomy" id="84603"/>
    <lineage>
        <taxon>Eukaryota</taxon>
        <taxon>Fungi</taxon>
        <taxon>Dikarya</taxon>
        <taxon>Basidiomycota</taxon>
        <taxon>Agaricomycotina</taxon>
        <taxon>Agaricomycetes</taxon>
        <taxon>Agaricomycetidae</taxon>
        <taxon>Agaricales</taxon>
        <taxon>Agaricineae</taxon>
        <taxon>Strophariaceae</taxon>
        <taxon>Agrocybe</taxon>
    </lineage>
</organism>
<reference evidence="2" key="1">
    <citation type="submission" date="2022-07" db="EMBL/GenBank/DDBJ databases">
        <title>Genome Sequence of Agrocybe chaxingu.</title>
        <authorList>
            <person name="Buettner E."/>
        </authorList>
    </citation>
    <scope>NUCLEOTIDE SEQUENCE</scope>
    <source>
        <strain evidence="2">MP-N11</strain>
    </source>
</reference>
<feature type="compositionally biased region" description="Polar residues" evidence="1">
    <location>
        <begin position="23"/>
        <end position="36"/>
    </location>
</feature>
<dbReference type="EMBL" id="JANKHO010002059">
    <property type="protein sequence ID" value="KAJ3495120.1"/>
    <property type="molecule type" value="Genomic_DNA"/>
</dbReference>
<name>A0A9W8JRB8_9AGAR</name>
<gene>
    <name evidence="2" type="ORF">NLJ89_g10677</name>
</gene>
<proteinExistence type="predicted"/>
<dbReference type="Proteomes" id="UP001148786">
    <property type="component" value="Unassembled WGS sequence"/>
</dbReference>
<evidence type="ECO:0000313" key="3">
    <source>
        <dbReference type="Proteomes" id="UP001148786"/>
    </source>
</evidence>
<evidence type="ECO:0000313" key="2">
    <source>
        <dbReference type="EMBL" id="KAJ3495120.1"/>
    </source>
</evidence>